<reference evidence="2 3" key="1">
    <citation type="submission" date="2020-09" db="EMBL/GenBank/DDBJ databases">
        <title>De no assembly of potato wild relative species, Solanum commersonii.</title>
        <authorList>
            <person name="Cho K."/>
        </authorList>
    </citation>
    <scope>NUCLEOTIDE SEQUENCE [LARGE SCALE GENOMIC DNA]</scope>
    <source>
        <strain evidence="2">LZ3.2</strain>
        <tissue evidence="2">Leaf</tissue>
    </source>
</reference>
<name>A0A9J5WH34_SOLCO</name>
<dbReference type="AlphaFoldDB" id="A0A9J5WH34"/>
<feature type="non-terminal residue" evidence="2">
    <location>
        <position position="67"/>
    </location>
</feature>
<protein>
    <submittedName>
        <fullName evidence="2">Uncharacterized protein</fullName>
    </submittedName>
</protein>
<accession>A0A9J5WH34</accession>
<proteinExistence type="predicted"/>
<evidence type="ECO:0000313" key="3">
    <source>
        <dbReference type="Proteomes" id="UP000824120"/>
    </source>
</evidence>
<sequence>LHSLLSHYPFTSPLSFFLFGSPLGSTSSFSSSSLSSFNQIERKRGRNGKELEELEESGGVEARATFS</sequence>
<organism evidence="2 3">
    <name type="scientific">Solanum commersonii</name>
    <name type="common">Commerson's wild potato</name>
    <name type="synonym">Commerson's nightshade</name>
    <dbReference type="NCBI Taxonomy" id="4109"/>
    <lineage>
        <taxon>Eukaryota</taxon>
        <taxon>Viridiplantae</taxon>
        <taxon>Streptophyta</taxon>
        <taxon>Embryophyta</taxon>
        <taxon>Tracheophyta</taxon>
        <taxon>Spermatophyta</taxon>
        <taxon>Magnoliopsida</taxon>
        <taxon>eudicotyledons</taxon>
        <taxon>Gunneridae</taxon>
        <taxon>Pentapetalae</taxon>
        <taxon>asterids</taxon>
        <taxon>lamiids</taxon>
        <taxon>Solanales</taxon>
        <taxon>Solanaceae</taxon>
        <taxon>Solanoideae</taxon>
        <taxon>Solaneae</taxon>
        <taxon>Solanum</taxon>
    </lineage>
</organism>
<evidence type="ECO:0000313" key="2">
    <source>
        <dbReference type="EMBL" id="KAG5575115.1"/>
    </source>
</evidence>
<evidence type="ECO:0000256" key="1">
    <source>
        <dbReference type="SAM" id="MobiDB-lite"/>
    </source>
</evidence>
<feature type="region of interest" description="Disordered" evidence="1">
    <location>
        <begin position="45"/>
        <end position="67"/>
    </location>
</feature>
<dbReference type="EMBL" id="JACXVP010000011">
    <property type="protein sequence ID" value="KAG5575115.1"/>
    <property type="molecule type" value="Genomic_DNA"/>
</dbReference>
<comment type="caution">
    <text evidence="2">The sequence shown here is derived from an EMBL/GenBank/DDBJ whole genome shotgun (WGS) entry which is preliminary data.</text>
</comment>
<keyword evidence="3" id="KW-1185">Reference proteome</keyword>
<gene>
    <name evidence="2" type="ORF">H5410_055249</name>
</gene>
<dbReference type="Proteomes" id="UP000824120">
    <property type="component" value="Chromosome 11"/>
</dbReference>